<dbReference type="Proteomes" id="UP000596660">
    <property type="component" value="Unplaced"/>
</dbReference>
<reference evidence="3" key="1">
    <citation type="journal article" date="2017" name="Nature">
        <title>The genome of Chenopodium quinoa.</title>
        <authorList>
            <person name="Jarvis D.E."/>
            <person name="Ho Y.S."/>
            <person name="Lightfoot D.J."/>
            <person name="Schmoeckel S.M."/>
            <person name="Li B."/>
            <person name="Borm T.J.A."/>
            <person name="Ohyanagi H."/>
            <person name="Mineta K."/>
            <person name="Michell C.T."/>
            <person name="Saber N."/>
            <person name="Kharbatia N.M."/>
            <person name="Rupper R.R."/>
            <person name="Sharp A.R."/>
            <person name="Dally N."/>
            <person name="Boughton B.A."/>
            <person name="Woo Y.H."/>
            <person name="Gao G."/>
            <person name="Schijlen E.G.W.M."/>
            <person name="Guo X."/>
            <person name="Momin A.A."/>
            <person name="Negrao S."/>
            <person name="Al-Babili S."/>
            <person name="Gehring C."/>
            <person name="Roessner U."/>
            <person name="Jung C."/>
            <person name="Murphy K."/>
            <person name="Arold S.T."/>
            <person name="Gojobori T."/>
            <person name="van der Linden C.G."/>
            <person name="van Loo E.N."/>
            <person name="Jellen E.N."/>
            <person name="Maughan P.J."/>
            <person name="Tester M."/>
        </authorList>
    </citation>
    <scope>NUCLEOTIDE SEQUENCE [LARGE SCALE GENOMIC DNA]</scope>
    <source>
        <strain evidence="3">cv. PI 614886</strain>
    </source>
</reference>
<dbReference type="PANTHER" id="PTHR33018:SF37">
    <property type="entry name" value="TRANSPOSASE TNP1_EN_SPM-LIKE DOMAIN-CONTAINING PROTEIN"/>
    <property type="match status" value="1"/>
</dbReference>
<dbReference type="PANTHER" id="PTHR33018">
    <property type="entry name" value="OS10G0338966 PROTEIN-RELATED"/>
    <property type="match status" value="1"/>
</dbReference>
<dbReference type="AlphaFoldDB" id="A0A803N9U5"/>
<dbReference type="Pfam" id="PF26133">
    <property type="entry name" value="DUF8039"/>
    <property type="match status" value="1"/>
</dbReference>
<reference evidence="3" key="2">
    <citation type="submission" date="2021-03" db="UniProtKB">
        <authorList>
            <consortium name="EnsemblPlants"/>
        </authorList>
    </citation>
    <scope>IDENTIFICATION</scope>
</reference>
<accession>A0A803N9U5</accession>
<proteinExistence type="predicted"/>
<evidence type="ECO:0000313" key="4">
    <source>
        <dbReference type="Proteomes" id="UP000596660"/>
    </source>
</evidence>
<dbReference type="Gramene" id="AUR62042729-RA">
    <property type="protein sequence ID" value="AUR62042729-RA:cds"/>
    <property type="gene ID" value="AUR62042729"/>
</dbReference>
<evidence type="ECO:0000259" key="2">
    <source>
        <dbReference type="Pfam" id="PF26133"/>
    </source>
</evidence>
<sequence length="353" mass="39451">MAIQQSQEQTSSRQDVALQATSSKKRSRGPSKAIQSSKLMVLEFNDFDLPTGEWEPAYGKQIGACAKRLDIFVNEYAKIDKVDRENIWEETKRMFHIEDPSGERQKRFHSVVASRFSCHKSNLRARFITFKNPYPATSPKANMKPWEVYEESSTTGNTSQSSTSTGSIFNRRALECVLAHEKRLPDGTWGIDPKDTETIRIANIVEENLQKQAKELEEGECKQSERGVDALTLAFGKKDHRGFVKGLGGCGIGVGYRKAFGLVPTKCHLALVDEFSGNSVIVADGAAEPCPSGVIHNKKMNRDIYIVSVDHVYSDYSHLNLLEETDDGITKLDEAKGYFLGWPADLVFFTNEA</sequence>
<organism evidence="3 4">
    <name type="scientific">Chenopodium quinoa</name>
    <name type="common">Quinoa</name>
    <dbReference type="NCBI Taxonomy" id="63459"/>
    <lineage>
        <taxon>Eukaryota</taxon>
        <taxon>Viridiplantae</taxon>
        <taxon>Streptophyta</taxon>
        <taxon>Embryophyta</taxon>
        <taxon>Tracheophyta</taxon>
        <taxon>Spermatophyta</taxon>
        <taxon>Magnoliopsida</taxon>
        <taxon>eudicotyledons</taxon>
        <taxon>Gunneridae</taxon>
        <taxon>Pentapetalae</taxon>
        <taxon>Caryophyllales</taxon>
        <taxon>Chenopodiaceae</taxon>
        <taxon>Chenopodioideae</taxon>
        <taxon>Atripliceae</taxon>
        <taxon>Chenopodium</taxon>
    </lineage>
</organism>
<evidence type="ECO:0000313" key="3">
    <source>
        <dbReference type="EnsemblPlants" id="AUR62042729-RA:cds"/>
    </source>
</evidence>
<feature type="domain" description="DUF8039" evidence="2">
    <location>
        <begin position="264"/>
        <end position="349"/>
    </location>
</feature>
<dbReference type="InterPro" id="IPR058352">
    <property type="entry name" value="DUF8039"/>
</dbReference>
<feature type="compositionally biased region" description="Polar residues" evidence="1">
    <location>
        <begin position="1"/>
        <end position="22"/>
    </location>
</feature>
<keyword evidence="4" id="KW-1185">Reference proteome</keyword>
<feature type="region of interest" description="Disordered" evidence="1">
    <location>
        <begin position="1"/>
        <end position="32"/>
    </location>
</feature>
<name>A0A803N9U5_CHEQI</name>
<dbReference type="EnsemblPlants" id="AUR62042729-RA">
    <property type="protein sequence ID" value="AUR62042729-RA:cds"/>
    <property type="gene ID" value="AUR62042729"/>
</dbReference>
<evidence type="ECO:0000256" key="1">
    <source>
        <dbReference type="SAM" id="MobiDB-lite"/>
    </source>
</evidence>
<protein>
    <recommendedName>
        <fullName evidence="2">DUF8039 domain-containing protein</fullName>
    </recommendedName>
</protein>